<accession>A0A679G8Q8</accession>
<dbReference type="Gene3D" id="3.40.50.2300">
    <property type="match status" value="1"/>
</dbReference>
<dbReference type="InterPro" id="IPR011006">
    <property type="entry name" value="CheY-like_superfamily"/>
</dbReference>
<dbReference type="GO" id="GO:0071111">
    <property type="term" value="F:cyclic-guanylate-specific phosphodiesterase activity"/>
    <property type="evidence" value="ECO:0007669"/>
    <property type="project" value="InterPro"/>
</dbReference>
<evidence type="ECO:0000259" key="3">
    <source>
        <dbReference type="PROSITE" id="PS50883"/>
    </source>
</evidence>
<dbReference type="GO" id="GO:0000160">
    <property type="term" value="P:phosphorelay signal transduction system"/>
    <property type="evidence" value="ECO:0007669"/>
    <property type="project" value="InterPro"/>
</dbReference>
<dbReference type="Gene3D" id="3.20.20.450">
    <property type="entry name" value="EAL domain"/>
    <property type="match status" value="1"/>
</dbReference>
<dbReference type="PANTHER" id="PTHR33121:SF70">
    <property type="entry name" value="SIGNALING PROTEIN YKOW"/>
    <property type="match status" value="1"/>
</dbReference>
<evidence type="ECO:0000313" key="4">
    <source>
        <dbReference type="EMBL" id="BCA26493.1"/>
    </source>
</evidence>
<protein>
    <submittedName>
        <fullName evidence="4">Transcriptional regulator</fullName>
    </submittedName>
</protein>
<dbReference type="InterPro" id="IPR050706">
    <property type="entry name" value="Cyclic-di-GMP_PDE-like"/>
</dbReference>
<reference evidence="4 5" key="1">
    <citation type="journal article" date="2020" name="Microbiol. Resour. Announc.">
        <title>Complete genome sequence of Pseudomonas otitidis strain MrB4, isolated from Lake Biwa in Japan.</title>
        <authorList>
            <person name="Miyazaki K."/>
            <person name="Hase E."/>
            <person name="Maruya T."/>
        </authorList>
    </citation>
    <scope>NUCLEOTIDE SEQUENCE [LARGE SCALE GENOMIC DNA]</scope>
    <source>
        <strain evidence="4 5">MrB4</strain>
    </source>
</reference>
<evidence type="ECO:0000313" key="5">
    <source>
        <dbReference type="Proteomes" id="UP000501237"/>
    </source>
</evidence>
<sequence length="413" mass="45511">MDCLRNVAELFTNRALAMKNISILVLEDEPFQRLIAVTALQKLGVQRIHQAGDGASALAELQSCGGVDVVLCDLRMSGMDGLAFLRHASHSGAVRSVILSSAVEAPLRQATQSMIRTLGLECLGDLGKPFDIERAAQLLARYEANQARGLGEPEVLELPSRDELLEGLELGQFEAWFQPKVDLRSGELIGAEALARWRHPQHGVLMPAQFLQMMEAHGLINRMFWQIFRQGLELQRCLAREGRSLNIAFNLQPGQLSDNALPERVREYLEEAGLPADGITFEVTETGLFSAPTTSLENLVRLRMMGCGLSMDDFGTGYSSLDRLCDLPFSQVKLDAGFARKLTSQPRSGAVISSAVALAKAMDISLIIEGIETRQQRERLLSLGCTEGQGFLFSRPLARPDFDRLLVERPTLH</sequence>
<dbReference type="CDD" id="cd01948">
    <property type="entry name" value="EAL"/>
    <property type="match status" value="1"/>
</dbReference>
<dbReference type="SMART" id="SM00448">
    <property type="entry name" value="REC"/>
    <property type="match status" value="1"/>
</dbReference>
<proteinExistence type="predicted"/>
<dbReference type="Pfam" id="PF00563">
    <property type="entry name" value="EAL"/>
    <property type="match status" value="1"/>
</dbReference>
<gene>
    <name evidence="4" type="primary">rocR</name>
    <name evidence="4" type="ORF">PtoMrB4_04700</name>
</gene>
<dbReference type="Proteomes" id="UP000501237">
    <property type="component" value="Chromosome"/>
</dbReference>
<name>A0A679G8Q8_9GAMM</name>
<feature type="domain" description="EAL" evidence="3">
    <location>
        <begin position="157"/>
        <end position="410"/>
    </location>
</feature>
<dbReference type="EMBL" id="AP022642">
    <property type="protein sequence ID" value="BCA26493.1"/>
    <property type="molecule type" value="Genomic_DNA"/>
</dbReference>
<dbReference type="AlphaFoldDB" id="A0A679G8Q8"/>
<evidence type="ECO:0000256" key="1">
    <source>
        <dbReference type="PROSITE-ProRule" id="PRU00169"/>
    </source>
</evidence>
<keyword evidence="1" id="KW-0597">Phosphoprotein</keyword>
<dbReference type="PANTHER" id="PTHR33121">
    <property type="entry name" value="CYCLIC DI-GMP PHOSPHODIESTERASE PDEF"/>
    <property type="match status" value="1"/>
</dbReference>
<feature type="domain" description="Response regulatory" evidence="2">
    <location>
        <begin position="22"/>
        <end position="143"/>
    </location>
</feature>
<dbReference type="SMART" id="SM00052">
    <property type="entry name" value="EAL"/>
    <property type="match status" value="1"/>
</dbReference>
<dbReference type="InterPro" id="IPR035919">
    <property type="entry name" value="EAL_sf"/>
</dbReference>
<dbReference type="SUPFAM" id="SSF141868">
    <property type="entry name" value="EAL domain-like"/>
    <property type="match status" value="1"/>
</dbReference>
<feature type="modified residue" description="4-aspartylphosphate" evidence="1">
    <location>
        <position position="73"/>
    </location>
</feature>
<organism evidence="4 5">
    <name type="scientific">Metapseudomonas otitidis</name>
    <dbReference type="NCBI Taxonomy" id="319939"/>
    <lineage>
        <taxon>Bacteria</taxon>
        <taxon>Pseudomonadati</taxon>
        <taxon>Pseudomonadota</taxon>
        <taxon>Gammaproteobacteria</taxon>
        <taxon>Pseudomonadales</taxon>
        <taxon>Pseudomonadaceae</taxon>
        <taxon>Metapseudomonas</taxon>
    </lineage>
</organism>
<dbReference type="SUPFAM" id="SSF52172">
    <property type="entry name" value="CheY-like"/>
    <property type="match status" value="1"/>
</dbReference>
<dbReference type="PROSITE" id="PS50883">
    <property type="entry name" value="EAL"/>
    <property type="match status" value="1"/>
</dbReference>
<dbReference type="KEGG" id="poj:PtoMrB4_04700"/>
<dbReference type="PROSITE" id="PS50110">
    <property type="entry name" value="RESPONSE_REGULATORY"/>
    <property type="match status" value="1"/>
</dbReference>
<dbReference type="InterPro" id="IPR001789">
    <property type="entry name" value="Sig_transdc_resp-reg_receiver"/>
</dbReference>
<dbReference type="InterPro" id="IPR001633">
    <property type="entry name" value="EAL_dom"/>
</dbReference>
<evidence type="ECO:0000259" key="2">
    <source>
        <dbReference type="PROSITE" id="PS50110"/>
    </source>
</evidence>
<dbReference type="Pfam" id="PF00072">
    <property type="entry name" value="Response_reg"/>
    <property type="match status" value="1"/>
</dbReference>